<dbReference type="InterPro" id="IPR036312">
    <property type="entry name" value="Bifun_inhib/LTP/seed_sf"/>
</dbReference>
<accession>A0A438EZ59</accession>
<comment type="caution">
    <text evidence="1">The sequence shown here is derived from an EMBL/GenBank/DDBJ whole genome shotgun (WGS) entry which is preliminary data.</text>
</comment>
<dbReference type="Proteomes" id="UP000288805">
    <property type="component" value="Unassembled WGS sequence"/>
</dbReference>
<dbReference type="Gene3D" id="1.10.110.10">
    <property type="entry name" value="Plant lipid-transfer and hydrophobic proteins"/>
    <property type="match status" value="1"/>
</dbReference>
<evidence type="ECO:0000313" key="2">
    <source>
        <dbReference type="Proteomes" id="UP000288805"/>
    </source>
</evidence>
<gene>
    <name evidence="1" type="ORF">CK203_072621</name>
</gene>
<organism evidence="1 2">
    <name type="scientific">Vitis vinifera</name>
    <name type="common">Grape</name>
    <dbReference type="NCBI Taxonomy" id="29760"/>
    <lineage>
        <taxon>Eukaryota</taxon>
        <taxon>Viridiplantae</taxon>
        <taxon>Streptophyta</taxon>
        <taxon>Embryophyta</taxon>
        <taxon>Tracheophyta</taxon>
        <taxon>Spermatophyta</taxon>
        <taxon>Magnoliopsida</taxon>
        <taxon>eudicotyledons</taxon>
        <taxon>Gunneridae</taxon>
        <taxon>Pentapetalae</taxon>
        <taxon>rosids</taxon>
        <taxon>Vitales</taxon>
        <taxon>Vitaceae</taxon>
        <taxon>Viteae</taxon>
        <taxon>Vitis</taxon>
    </lineage>
</organism>
<protein>
    <recommendedName>
        <fullName evidence="3">Bifunctional inhibitor/plant lipid transfer protein/seed storage helical domain-containing protein</fullName>
    </recommendedName>
</protein>
<sequence>MKSNDQQLYKAHCTLSTRCIRANITSKKTLYTIRRKLDTWLTQPCRQLFSSSLLGLVTTKPALGISDNCLGLSINLRACTNVLLENDLIPTLACCQTLGQIQTLESSIGINRTCVCVQGAVAEMVPARIITDIPRQVQAACGVNLAFNVTASPNGCNA</sequence>
<name>A0A438EZ59_VITVI</name>
<reference evidence="1 2" key="1">
    <citation type="journal article" date="2018" name="PLoS Genet.">
        <title>Population sequencing reveals clonal diversity and ancestral inbreeding in the grapevine cultivar Chardonnay.</title>
        <authorList>
            <person name="Roach M.J."/>
            <person name="Johnson D.L."/>
            <person name="Bohlmann J."/>
            <person name="van Vuuren H.J."/>
            <person name="Jones S.J."/>
            <person name="Pretorius I.S."/>
            <person name="Schmidt S.A."/>
            <person name="Borneman A.R."/>
        </authorList>
    </citation>
    <scope>NUCLEOTIDE SEQUENCE [LARGE SCALE GENOMIC DNA]</scope>
    <source>
        <strain evidence="2">cv. Chardonnay</strain>
        <tissue evidence="1">Leaf</tissue>
    </source>
</reference>
<evidence type="ECO:0000313" key="1">
    <source>
        <dbReference type="EMBL" id="RVW53038.1"/>
    </source>
</evidence>
<dbReference type="SUPFAM" id="SSF47699">
    <property type="entry name" value="Bifunctional inhibitor/lipid-transfer protein/seed storage 2S albumin"/>
    <property type="match status" value="1"/>
</dbReference>
<proteinExistence type="predicted"/>
<dbReference type="AlphaFoldDB" id="A0A438EZ59"/>
<dbReference type="EMBL" id="QGNW01001159">
    <property type="protein sequence ID" value="RVW53038.1"/>
    <property type="molecule type" value="Genomic_DNA"/>
</dbReference>
<evidence type="ECO:0008006" key="3">
    <source>
        <dbReference type="Google" id="ProtNLM"/>
    </source>
</evidence>